<keyword evidence="2 3" id="KW-0732">Signal</keyword>
<dbReference type="Proteomes" id="UP000252479">
    <property type="component" value="Unassembled WGS sequence"/>
</dbReference>
<protein>
    <submittedName>
        <fullName evidence="4">Cytochrome b562 family protein</fullName>
    </submittedName>
</protein>
<dbReference type="GO" id="GO:0022900">
    <property type="term" value="P:electron transport chain"/>
    <property type="evidence" value="ECO:0007669"/>
    <property type="project" value="InterPro"/>
</dbReference>
<evidence type="ECO:0000313" key="4">
    <source>
        <dbReference type="EMBL" id="RCS72923.1"/>
    </source>
</evidence>
<dbReference type="InterPro" id="IPR009155">
    <property type="entry name" value="Cyt_b562"/>
</dbReference>
<dbReference type="GO" id="GO:0009055">
    <property type="term" value="F:electron transfer activity"/>
    <property type="evidence" value="ECO:0007669"/>
    <property type="project" value="InterPro"/>
</dbReference>
<dbReference type="EMBL" id="QPGL01000001">
    <property type="protein sequence ID" value="RCS72923.1"/>
    <property type="molecule type" value="Genomic_DNA"/>
</dbReference>
<comment type="similarity">
    <text evidence="1">Belongs to the cytochrome b562 family.</text>
</comment>
<dbReference type="GeneID" id="303188159"/>
<evidence type="ECO:0000256" key="2">
    <source>
        <dbReference type="ARBA" id="ARBA00022729"/>
    </source>
</evidence>
<dbReference type="InterPro" id="IPR010980">
    <property type="entry name" value="Cyt_c/b562"/>
</dbReference>
<sequence>MKKLIPFIALLVTVNAHSAAFDLKATMKEMRIEFKQAAEAQNIDEMETSITHLTELVNQAQQGAYPLEKQDLYLEGFNKLTIALANVKANLEAGELDQAKAALRTVDDLRIEYHDKRNPSIWSKLFG</sequence>
<dbReference type="Pfam" id="PF07361">
    <property type="entry name" value="Cytochrom_B562"/>
    <property type="match status" value="1"/>
</dbReference>
<gene>
    <name evidence="4" type="ORF">CIK83_04475</name>
</gene>
<dbReference type="GO" id="GO:0005506">
    <property type="term" value="F:iron ion binding"/>
    <property type="evidence" value="ECO:0007669"/>
    <property type="project" value="InterPro"/>
</dbReference>
<evidence type="ECO:0000256" key="3">
    <source>
        <dbReference type="SAM" id="SignalP"/>
    </source>
</evidence>
<dbReference type="GO" id="GO:0020037">
    <property type="term" value="F:heme binding"/>
    <property type="evidence" value="ECO:0007669"/>
    <property type="project" value="InterPro"/>
</dbReference>
<comment type="caution">
    <text evidence="4">The sequence shown here is derived from an EMBL/GenBank/DDBJ whole genome shotgun (WGS) entry which is preliminary data.</text>
</comment>
<keyword evidence="5" id="KW-1185">Reference proteome</keyword>
<dbReference type="GO" id="GO:0042597">
    <property type="term" value="C:periplasmic space"/>
    <property type="evidence" value="ECO:0007669"/>
    <property type="project" value="InterPro"/>
</dbReference>
<dbReference type="AlphaFoldDB" id="A0A368LN31"/>
<feature type="chain" id="PRO_5017083194" evidence="3">
    <location>
        <begin position="19"/>
        <end position="127"/>
    </location>
</feature>
<name>A0A368LN31_9VIBR</name>
<dbReference type="OrthoDB" id="5917034at2"/>
<feature type="signal peptide" evidence="3">
    <location>
        <begin position="1"/>
        <end position="18"/>
    </location>
</feature>
<dbReference type="RefSeq" id="WP_086960912.1">
    <property type="nucleotide sequence ID" value="NZ_AP018680.1"/>
</dbReference>
<evidence type="ECO:0000256" key="1">
    <source>
        <dbReference type="ARBA" id="ARBA00005523"/>
    </source>
</evidence>
<reference evidence="4 5" key="1">
    <citation type="journal article" date="2017" name="Elife">
        <title>Extensive horizontal gene transfer in cheese-associated bacteria.</title>
        <authorList>
            <person name="Bonham K.S."/>
            <person name="Wolfe B.E."/>
            <person name="Dutton R.J."/>
        </authorList>
    </citation>
    <scope>NUCLEOTIDE SEQUENCE [LARGE SCALE GENOMIC DNA]</scope>
    <source>
        <strain evidence="4 5">JB196</strain>
    </source>
</reference>
<accession>A0A368LN31</accession>
<dbReference type="Gene3D" id="1.20.120.10">
    <property type="entry name" value="Cytochrome c/b562"/>
    <property type="match status" value="1"/>
</dbReference>
<evidence type="ECO:0000313" key="5">
    <source>
        <dbReference type="Proteomes" id="UP000252479"/>
    </source>
</evidence>
<dbReference type="SUPFAM" id="SSF47175">
    <property type="entry name" value="Cytochromes"/>
    <property type="match status" value="1"/>
</dbReference>
<proteinExistence type="inferred from homology"/>
<organism evidence="4 5">
    <name type="scientific">Vibrio casei</name>
    <dbReference type="NCBI Taxonomy" id="673372"/>
    <lineage>
        <taxon>Bacteria</taxon>
        <taxon>Pseudomonadati</taxon>
        <taxon>Pseudomonadota</taxon>
        <taxon>Gammaproteobacteria</taxon>
        <taxon>Vibrionales</taxon>
        <taxon>Vibrionaceae</taxon>
        <taxon>Vibrio</taxon>
    </lineage>
</organism>